<dbReference type="RefSeq" id="WP_275681589.1">
    <property type="nucleotide sequence ID" value="NZ_JAJLJH010000001.1"/>
</dbReference>
<feature type="chain" id="PRO_5040744600" description="Lipoprotein" evidence="2">
    <location>
        <begin position="31"/>
        <end position="229"/>
    </location>
</feature>
<evidence type="ECO:0000256" key="2">
    <source>
        <dbReference type="SAM" id="SignalP"/>
    </source>
</evidence>
<name>A0A9X2BZP2_9BURK</name>
<dbReference type="EMBL" id="JAJLJH010000001">
    <property type="protein sequence ID" value="MCK9685591.1"/>
    <property type="molecule type" value="Genomic_DNA"/>
</dbReference>
<reference evidence="3" key="1">
    <citation type="submission" date="2021-11" db="EMBL/GenBank/DDBJ databases">
        <title>BS-T2-15 a new species belonging to the Comamonadaceae family isolated from the soil of a French oak forest.</title>
        <authorList>
            <person name="Mieszkin S."/>
            <person name="Alain K."/>
        </authorList>
    </citation>
    <scope>NUCLEOTIDE SEQUENCE</scope>
    <source>
        <strain evidence="3">BS-T2-15</strain>
    </source>
</reference>
<gene>
    <name evidence="3" type="ORF">LPC04_07710</name>
</gene>
<comment type="caution">
    <text evidence="3">The sequence shown here is derived from an EMBL/GenBank/DDBJ whole genome shotgun (WGS) entry which is preliminary data.</text>
</comment>
<keyword evidence="4" id="KW-1185">Reference proteome</keyword>
<feature type="region of interest" description="Disordered" evidence="1">
    <location>
        <begin position="206"/>
        <end position="229"/>
    </location>
</feature>
<protein>
    <recommendedName>
        <fullName evidence="5">Lipoprotein</fullName>
    </recommendedName>
</protein>
<dbReference type="Proteomes" id="UP001139353">
    <property type="component" value="Unassembled WGS sequence"/>
</dbReference>
<proteinExistence type="predicted"/>
<evidence type="ECO:0000256" key="1">
    <source>
        <dbReference type="SAM" id="MobiDB-lite"/>
    </source>
</evidence>
<evidence type="ECO:0000313" key="3">
    <source>
        <dbReference type="EMBL" id="MCK9685591.1"/>
    </source>
</evidence>
<feature type="signal peptide" evidence="2">
    <location>
        <begin position="1"/>
        <end position="30"/>
    </location>
</feature>
<accession>A0A9X2BZP2</accession>
<dbReference type="AlphaFoldDB" id="A0A9X2BZP2"/>
<organism evidence="3 4">
    <name type="scientific">Scleromatobacter humisilvae</name>
    <dbReference type="NCBI Taxonomy" id="2897159"/>
    <lineage>
        <taxon>Bacteria</taxon>
        <taxon>Pseudomonadati</taxon>
        <taxon>Pseudomonadota</taxon>
        <taxon>Betaproteobacteria</taxon>
        <taxon>Burkholderiales</taxon>
        <taxon>Sphaerotilaceae</taxon>
        <taxon>Scleromatobacter</taxon>
    </lineage>
</organism>
<evidence type="ECO:0008006" key="5">
    <source>
        <dbReference type="Google" id="ProtNLM"/>
    </source>
</evidence>
<evidence type="ECO:0000313" key="4">
    <source>
        <dbReference type="Proteomes" id="UP001139353"/>
    </source>
</evidence>
<keyword evidence="2" id="KW-0732">Signal</keyword>
<sequence length="229" mass="24502">MSDLPIFLARCRVVAPVLLLAACAQHPARAPAPTPVQVPAYAAPGPAVAAAFLVMSHDLQPDDWYHVDLFANAERCAGRSRVGSGGHAVDPVPTRLAAGRWQTFETWVHEPRGYCAVRLSFAPAAGRTYAVTTKSNPDGSCTAMLRDVTDPDAVRIEPSLRQREAGNQACKTLATSAPLMVRAGQRQPEQAIDLPIETVEREPGMARPQLLPEPAPTVTADDLKGLTAR</sequence>